<dbReference type="OrthoDB" id="9066067at2"/>
<dbReference type="EMBL" id="MVHG01000104">
    <property type="protein sequence ID" value="ORA08129.1"/>
    <property type="molecule type" value="Genomic_DNA"/>
</dbReference>
<evidence type="ECO:0000313" key="3">
    <source>
        <dbReference type="Proteomes" id="UP000192707"/>
    </source>
</evidence>
<keyword evidence="3" id="KW-1185">Reference proteome</keyword>
<dbReference type="InterPro" id="IPR033459">
    <property type="entry name" value="AveC-like"/>
</dbReference>
<name>A0A1W9Z6R5_MYCAI</name>
<feature type="transmembrane region" description="Helical" evidence="1">
    <location>
        <begin position="248"/>
        <end position="267"/>
    </location>
</feature>
<evidence type="ECO:0000256" key="1">
    <source>
        <dbReference type="SAM" id="Phobius"/>
    </source>
</evidence>
<feature type="transmembrane region" description="Helical" evidence="1">
    <location>
        <begin position="73"/>
        <end position="93"/>
    </location>
</feature>
<organism evidence="2 3">
    <name type="scientific">Mycobacterium arosiense ATCC BAA-1401 = DSM 45069</name>
    <dbReference type="NCBI Taxonomy" id="1265311"/>
    <lineage>
        <taxon>Bacteria</taxon>
        <taxon>Bacillati</taxon>
        <taxon>Actinomycetota</taxon>
        <taxon>Actinomycetes</taxon>
        <taxon>Mycobacteriales</taxon>
        <taxon>Mycobacteriaceae</taxon>
        <taxon>Mycobacterium</taxon>
        <taxon>Mycobacterium avium complex (MAC)</taxon>
    </lineage>
</organism>
<dbReference type="Proteomes" id="UP000192707">
    <property type="component" value="Unassembled WGS sequence"/>
</dbReference>
<feature type="transmembrane region" description="Helical" evidence="1">
    <location>
        <begin position="292"/>
        <end position="312"/>
    </location>
</feature>
<sequence length="389" mass="43351">MSDTISLTNALPDRDDRLRGLTAPKIKASAKNWAFVGGALYIFQIWVLVKWVIGPYFKTVPSGQVPEAMKIAYWALVVVSWVTAVLITWFWVVRPRRRTGTYTPEGMLVIWCFVSGWFWDPFSNFMQQMYVWSSVGPNRGSWIAEIPGFHGIGVGHPGAMMAYPLMLIAPLYGLGASVLAIIALISMRWTQRRFPNLGGFGLVMVGTLVGGFVDTVFEIGFLRSGLYAYVSGIRSVTLWPDHYYRFPLYEFVFAGIWCSGYAALMFFKNDRGETLVERGLSRLTIGRGNATVVRYLAFAAGFTGLFFLTYFIPCWIVTQYDGAWPRDIQQRPYLTNYICGPGTDQTCSSDTLPLPHRGPIVHFDPNGKLIVPPGVPQPGAESATTAGAR</sequence>
<comment type="caution">
    <text evidence="2">The sequence shown here is derived from an EMBL/GenBank/DDBJ whole genome shotgun (WGS) entry which is preliminary data.</text>
</comment>
<feature type="transmembrane region" description="Helical" evidence="1">
    <location>
        <begin position="33"/>
        <end position="53"/>
    </location>
</feature>
<dbReference type="RefSeq" id="WP_083066980.1">
    <property type="nucleotide sequence ID" value="NZ_MVHG01000104.1"/>
</dbReference>
<keyword evidence="1" id="KW-1133">Transmembrane helix</keyword>
<evidence type="ECO:0008006" key="4">
    <source>
        <dbReference type="Google" id="ProtNLM"/>
    </source>
</evidence>
<evidence type="ECO:0000313" key="2">
    <source>
        <dbReference type="EMBL" id="ORA08129.1"/>
    </source>
</evidence>
<proteinExistence type="predicted"/>
<keyword evidence="1" id="KW-0812">Transmembrane</keyword>
<gene>
    <name evidence="2" type="ORF">BST14_24920</name>
</gene>
<reference evidence="2 3" key="1">
    <citation type="submission" date="2016-12" db="EMBL/GenBank/DDBJ databases">
        <title>The new phylogeny of genus Mycobacterium.</title>
        <authorList>
            <person name="Tortoli E."/>
            <person name="Trovato A."/>
            <person name="Cirillo D.M."/>
        </authorList>
    </citation>
    <scope>NUCLEOTIDE SEQUENCE [LARGE SCALE GENOMIC DNA]</scope>
    <source>
        <strain evidence="2 3">DSM 45069</strain>
    </source>
</reference>
<keyword evidence="1" id="KW-0472">Membrane</keyword>
<accession>A0A1W9Z6R5</accession>
<protein>
    <recommendedName>
        <fullName evidence="4">DUF5135 domain-containing protein</fullName>
    </recommendedName>
</protein>
<feature type="transmembrane region" description="Helical" evidence="1">
    <location>
        <begin position="100"/>
        <end position="119"/>
    </location>
</feature>
<dbReference type="AlphaFoldDB" id="A0A1W9Z6R5"/>
<feature type="transmembrane region" description="Helical" evidence="1">
    <location>
        <begin position="161"/>
        <end position="185"/>
    </location>
</feature>
<dbReference type="Pfam" id="PF17198">
    <property type="entry name" value="AveC_like"/>
    <property type="match status" value="1"/>
</dbReference>
<feature type="transmembrane region" description="Helical" evidence="1">
    <location>
        <begin position="197"/>
        <end position="217"/>
    </location>
</feature>